<comment type="caution">
    <text evidence="1">The sequence shown here is derived from an EMBL/GenBank/DDBJ whole genome shotgun (WGS) entry which is preliminary data.</text>
</comment>
<sequence length="215" mass="24388">MLVEVRSYQYSKCNICLLIIRSHEGPDARTGQEDSRNLLNGYSKDHDVASGQLYTLFTAPSYQQDKLDLIQLMPFHMQFGGFDNVGAYAVIKPPKYDSPMFLPLKAAKRPEVPLYDSLLYEDFDSDGAEDFVSTDSEEEHDLTSTDAIEGHDMTLMETNIELNKKMLAQGEKIKQLESLVEELRREQGDRSKRMEDMLSTLLQQSSRKGHGKGIA</sequence>
<gene>
    <name evidence="1" type="ORF">Patl1_33529</name>
</gene>
<keyword evidence="2" id="KW-1185">Reference proteome</keyword>
<organism evidence="1 2">
    <name type="scientific">Pistacia atlantica</name>
    <dbReference type="NCBI Taxonomy" id="434234"/>
    <lineage>
        <taxon>Eukaryota</taxon>
        <taxon>Viridiplantae</taxon>
        <taxon>Streptophyta</taxon>
        <taxon>Embryophyta</taxon>
        <taxon>Tracheophyta</taxon>
        <taxon>Spermatophyta</taxon>
        <taxon>Magnoliopsida</taxon>
        <taxon>eudicotyledons</taxon>
        <taxon>Gunneridae</taxon>
        <taxon>Pentapetalae</taxon>
        <taxon>rosids</taxon>
        <taxon>malvids</taxon>
        <taxon>Sapindales</taxon>
        <taxon>Anacardiaceae</taxon>
        <taxon>Pistacia</taxon>
    </lineage>
</organism>
<dbReference type="Proteomes" id="UP001164250">
    <property type="component" value="Chromosome 15"/>
</dbReference>
<protein>
    <submittedName>
        <fullName evidence="1">Uncharacterized protein</fullName>
    </submittedName>
</protein>
<evidence type="ECO:0000313" key="2">
    <source>
        <dbReference type="Proteomes" id="UP001164250"/>
    </source>
</evidence>
<proteinExistence type="predicted"/>
<name>A0ACC0ZUD0_9ROSI</name>
<evidence type="ECO:0000313" key="1">
    <source>
        <dbReference type="EMBL" id="KAJ0075273.1"/>
    </source>
</evidence>
<reference evidence="2" key="1">
    <citation type="journal article" date="2023" name="G3 (Bethesda)">
        <title>Genome assembly and association tests identify interacting loci associated with vigor, precocity, and sex in interspecific pistachio rootstocks.</title>
        <authorList>
            <person name="Palmer W."/>
            <person name="Jacygrad E."/>
            <person name="Sagayaradj S."/>
            <person name="Cavanaugh K."/>
            <person name="Han R."/>
            <person name="Bertier L."/>
            <person name="Beede B."/>
            <person name="Kafkas S."/>
            <person name="Golino D."/>
            <person name="Preece J."/>
            <person name="Michelmore R."/>
        </authorList>
    </citation>
    <scope>NUCLEOTIDE SEQUENCE [LARGE SCALE GENOMIC DNA]</scope>
</reference>
<accession>A0ACC0ZUD0</accession>
<dbReference type="EMBL" id="CM047910">
    <property type="protein sequence ID" value="KAJ0075273.1"/>
    <property type="molecule type" value="Genomic_DNA"/>
</dbReference>